<dbReference type="AlphaFoldDB" id="A0A1Q9C9V0"/>
<feature type="domain" description="Reverse transcriptase" evidence="2">
    <location>
        <begin position="72"/>
        <end position="180"/>
    </location>
</feature>
<organism evidence="3 4">
    <name type="scientific">Symbiodinium microadriaticum</name>
    <name type="common">Dinoflagellate</name>
    <name type="synonym">Zooxanthella microadriatica</name>
    <dbReference type="NCBI Taxonomy" id="2951"/>
    <lineage>
        <taxon>Eukaryota</taxon>
        <taxon>Sar</taxon>
        <taxon>Alveolata</taxon>
        <taxon>Dinophyceae</taxon>
        <taxon>Suessiales</taxon>
        <taxon>Symbiodiniaceae</taxon>
        <taxon>Symbiodinium</taxon>
    </lineage>
</organism>
<dbReference type="EMBL" id="LSRX01001457">
    <property type="protein sequence ID" value="OLP79691.1"/>
    <property type="molecule type" value="Genomic_DNA"/>
</dbReference>
<evidence type="ECO:0000256" key="1">
    <source>
        <dbReference type="SAM" id="MobiDB-lite"/>
    </source>
</evidence>
<keyword evidence="4" id="KW-1185">Reference proteome</keyword>
<feature type="region of interest" description="Disordered" evidence="1">
    <location>
        <begin position="203"/>
        <end position="271"/>
    </location>
</feature>
<sequence length="271" mass="30193">MAELDSAIGNLKSNKACDERGLAAELLHHAPPAFREVLLDLFNQILATGDDPSSWQRTLFKMLAKSTKAKLVTDYRPVVTLRLLYKTFSYLALSRIEGILEAGQPEEQHGFRQNRRLEEHLLTTNMIIDASRAVGLPIWVLSLDLSKAFDRVDWKALWIALRDRGISEAAGLRSLLPASICKELVQSWRRASSTKLRLEGKLQESGRERTLRRNGDEATPAENPGWAQEPPASEHLQGARAELAAGQQHQAPTGGEAPGKWQRAHAALQRK</sequence>
<protein>
    <submittedName>
        <fullName evidence="3">Putative 149 kDa protein</fullName>
    </submittedName>
</protein>
<evidence type="ECO:0000313" key="4">
    <source>
        <dbReference type="Proteomes" id="UP000186817"/>
    </source>
</evidence>
<accession>A0A1Q9C9V0</accession>
<gene>
    <name evidence="3" type="ORF">AK812_SmicGene40007</name>
</gene>
<evidence type="ECO:0000259" key="2">
    <source>
        <dbReference type="Pfam" id="PF00078"/>
    </source>
</evidence>
<dbReference type="PANTHER" id="PTHR19446">
    <property type="entry name" value="REVERSE TRANSCRIPTASES"/>
    <property type="match status" value="1"/>
</dbReference>
<comment type="caution">
    <text evidence="3">The sequence shown here is derived from an EMBL/GenBank/DDBJ whole genome shotgun (WGS) entry which is preliminary data.</text>
</comment>
<dbReference type="Pfam" id="PF00078">
    <property type="entry name" value="RVT_1"/>
    <property type="match status" value="1"/>
</dbReference>
<reference evidence="3 4" key="1">
    <citation type="submission" date="2016-02" db="EMBL/GenBank/DDBJ databases">
        <title>Genome analysis of coral dinoflagellate symbionts highlights evolutionary adaptations to a symbiotic lifestyle.</title>
        <authorList>
            <person name="Aranda M."/>
            <person name="Li Y."/>
            <person name="Liew Y.J."/>
            <person name="Baumgarten S."/>
            <person name="Simakov O."/>
            <person name="Wilson M."/>
            <person name="Piel J."/>
            <person name="Ashoor H."/>
            <person name="Bougouffa S."/>
            <person name="Bajic V.B."/>
            <person name="Ryu T."/>
            <person name="Ravasi T."/>
            <person name="Bayer T."/>
            <person name="Micklem G."/>
            <person name="Kim H."/>
            <person name="Bhak J."/>
            <person name="Lajeunesse T.C."/>
            <person name="Voolstra C.R."/>
        </authorList>
    </citation>
    <scope>NUCLEOTIDE SEQUENCE [LARGE SCALE GENOMIC DNA]</scope>
    <source>
        <strain evidence="3 4">CCMP2467</strain>
    </source>
</reference>
<feature type="compositionally biased region" description="Basic and acidic residues" evidence="1">
    <location>
        <begin position="203"/>
        <end position="216"/>
    </location>
</feature>
<name>A0A1Q9C9V0_SYMMI</name>
<dbReference type="OrthoDB" id="409242at2759"/>
<evidence type="ECO:0000313" key="3">
    <source>
        <dbReference type="EMBL" id="OLP79691.1"/>
    </source>
</evidence>
<dbReference type="InterPro" id="IPR000477">
    <property type="entry name" value="RT_dom"/>
</dbReference>
<proteinExistence type="predicted"/>
<dbReference type="Proteomes" id="UP000186817">
    <property type="component" value="Unassembled WGS sequence"/>
</dbReference>